<evidence type="ECO:0000313" key="1">
    <source>
        <dbReference type="EMBL" id="MFC6592542.1"/>
    </source>
</evidence>
<name>A0ABW1YG79_9DEIO</name>
<dbReference type="PRINTS" id="PR00469">
    <property type="entry name" value="PNDRDTASEII"/>
</dbReference>
<protein>
    <submittedName>
        <fullName evidence="1">Phytoene desaturase family protein</fullName>
    </submittedName>
</protein>
<dbReference type="RefSeq" id="WP_380083573.1">
    <property type="nucleotide sequence ID" value="NZ_JBHSWD010000001.1"/>
</dbReference>
<dbReference type="EMBL" id="JBHSWD010000001">
    <property type="protein sequence ID" value="MFC6592542.1"/>
    <property type="molecule type" value="Genomic_DNA"/>
</dbReference>
<organism evidence="1 2">
    <name type="scientific">Deinococcus lacus</name>
    <dbReference type="NCBI Taxonomy" id="392561"/>
    <lineage>
        <taxon>Bacteria</taxon>
        <taxon>Thermotogati</taxon>
        <taxon>Deinococcota</taxon>
        <taxon>Deinococci</taxon>
        <taxon>Deinococcales</taxon>
        <taxon>Deinococcaceae</taxon>
        <taxon>Deinococcus</taxon>
    </lineage>
</organism>
<comment type="caution">
    <text evidence="1">The sequence shown here is derived from an EMBL/GenBank/DDBJ whole genome shotgun (WGS) entry which is preliminary data.</text>
</comment>
<accession>A0ABW1YG79</accession>
<dbReference type="Proteomes" id="UP001596297">
    <property type="component" value="Unassembled WGS sequence"/>
</dbReference>
<gene>
    <name evidence="1" type="ORF">ACFP81_11415</name>
</gene>
<dbReference type="PANTHER" id="PTHR10668:SF105">
    <property type="entry name" value="DEHYDROGENASE-RELATED"/>
    <property type="match status" value="1"/>
</dbReference>
<sequence length="592" mass="63181">MKLDAVVVGAGPNGLSAAITLAQAGLSVRVLEAHGQVGGGLSSAELTLPGFVHDVGSAIHPLGYASPDMKEWPLHAFGLDWIHPPAPFVHSLDGRALVMHRDLRQMALSLGADGEVWQALFGPLVADWEGLLEDILKPLPRLPKHPVTMARFGLRALPPAPLTAQLFKTEEARALWAGLTAHVNLPPSLPGVAAGNMMLGTVAHAVGWPFPRGGAQALADAMAAYLRFLGGEIETGVRVRTQRDLPAARVTLVDSSPGVLLGILGDRVTPGYRWWTERMTYGTGLLKLDYALSGPIPWSDPAMRESATVHLGSTLESIVAAETEAASGQLPAKPYLLAAQNSLFDPTRAPAGQHTFWAYSHVPSGTPHSYADVMESRIEQAAPGFRDLILERRVTDAQQFQAFSPVFQHGDVNGGAFSLWGLLARPTPTATPYRTPDAGTYLCSSSTPPGGYSRHVRCNGSQSSAGRPLLGCSVPYENFALCAATQARLDHLAQAAKGQRKAGARAVHGLGFWRQQDFSRVPALFSAEDLPALAGGDGDLDACGETFTFNQFAEVHGSYLRLPATAPAMAYPEAYGHSGYRYWGQRYQGRTG</sequence>
<evidence type="ECO:0000313" key="2">
    <source>
        <dbReference type="Proteomes" id="UP001596297"/>
    </source>
</evidence>
<reference evidence="2" key="1">
    <citation type="journal article" date="2019" name="Int. J. Syst. Evol. Microbiol.">
        <title>The Global Catalogue of Microorganisms (GCM) 10K type strain sequencing project: providing services to taxonomists for standard genome sequencing and annotation.</title>
        <authorList>
            <consortium name="The Broad Institute Genomics Platform"/>
            <consortium name="The Broad Institute Genome Sequencing Center for Infectious Disease"/>
            <person name="Wu L."/>
            <person name="Ma J."/>
        </authorList>
    </citation>
    <scope>NUCLEOTIDE SEQUENCE [LARGE SCALE GENOMIC DNA]</scope>
    <source>
        <strain evidence="2">CGMCC 1.15772</strain>
    </source>
</reference>
<dbReference type="Gene3D" id="3.50.50.60">
    <property type="entry name" value="FAD/NAD(P)-binding domain"/>
    <property type="match status" value="1"/>
</dbReference>
<dbReference type="SUPFAM" id="SSF51905">
    <property type="entry name" value="FAD/NAD(P)-binding domain"/>
    <property type="match status" value="1"/>
</dbReference>
<dbReference type="InterPro" id="IPR036188">
    <property type="entry name" value="FAD/NAD-bd_sf"/>
</dbReference>
<dbReference type="Pfam" id="PF13450">
    <property type="entry name" value="NAD_binding_8"/>
    <property type="match status" value="1"/>
</dbReference>
<proteinExistence type="predicted"/>
<dbReference type="PANTHER" id="PTHR10668">
    <property type="entry name" value="PHYTOENE DEHYDROGENASE"/>
    <property type="match status" value="1"/>
</dbReference>
<keyword evidence="2" id="KW-1185">Reference proteome</keyword>